<comment type="caution">
    <text evidence="1">The sequence shown here is derived from an EMBL/GenBank/DDBJ whole genome shotgun (WGS) entry which is preliminary data.</text>
</comment>
<dbReference type="NCBIfam" id="TIGR02892">
    <property type="entry name" value="spore_yabP"/>
    <property type="match status" value="1"/>
</dbReference>
<organism evidence="1 2">
    <name type="scientific">Eubacterium plexicaudatum ASF492</name>
    <dbReference type="NCBI Taxonomy" id="1235802"/>
    <lineage>
        <taxon>Bacteria</taxon>
        <taxon>Bacillati</taxon>
        <taxon>Bacillota</taxon>
        <taxon>Clostridia</taxon>
        <taxon>Eubacteriales</taxon>
        <taxon>Eubacteriaceae</taxon>
        <taxon>Eubacterium</taxon>
    </lineage>
</organism>
<dbReference type="HOGENOM" id="CLU_168343_0_0_9"/>
<accession>N2A1H6</accession>
<dbReference type="eggNOG" id="ENOG5032YWW">
    <property type="taxonomic scope" value="Bacteria"/>
</dbReference>
<dbReference type="OrthoDB" id="9795125at2"/>
<gene>
    <name evidence="1" type="ORF">C823_05101</name>
</gene>
<dbReference type="InterPro" id="IPR038705">
    <property type="entry name" value="YabP_sf"/>
</dbReference>
<sequence>MDERVDKNQSKAHKILLTNRKTAAFTGILDVLSFDVSEILLETEQGMLLIKGNDLHVNRLTLEKGEVDVEGRIDSLAYSDAGGGKKAAESLLGRIFR</sequence>
<dbReference type="Proteomes" id="UP000012589">
    <property type="component" value="Unassembled WGS sequence"/>
</dbReference>
<dbReference type="Gene3D" id="2.60.40.2000">
    <property type="match status" value="1"/>
</dbReference>
<dbReference type="InterPro" id="IPR012504">
    <property type="entry name" value="Spore_YabP"/>
</dbReference>
<dbReference type="AlphaFoldDB" id="N2A1H6"/>
<evidence type="ECO:0000313" key="2">
    <source>
        <dbReference type="Proteomes" id="UP000012589"/>
    </source>
</evidence>
<dbReference type="InterPro" id="IPR022476">
    <property type="entry name" value="Spore_YabP/YqfC"/>
</dbReference>
<dbReference type="PATRIC" id="fig|1235802.3.peg.5382"/>
<dbReference type="EMBL" id="AQFT01000148">
    <property type="protein sequence ID" value="EMZ20288.1"/>
    <property type="molecule type" value="Genomic_DNA"/>
</dbReference>
<dbReference type="Pfam" id="PF07873">
    <property type="entry name" value="YabP"/>
    <property type="match status" value="1"/>
</dbReference>
<evidence type="ECO:0000313" key="1">
    <source>
        <dbReference type="EMBL" id="EMZ20288.1"/>
    </source>
</evidence>
<dbReference type="GO" id="GO:0030435">
    <property type="term" value="P:sporulation resulting in formation of a cellular spore"/>
    <property type="evidence" value="ECO:0007669"/>
    <property type="project" value="InterPro"/>
</dbReference>
<reference evidence="1 2" key="1">
    <citation type="journal article" date="2014" name="Genome Announc.">
        <title>Draft genome sequences of the altered schaedler flora, a defined bacterial community from gnotobiotic mice.</title>
        <authorList>
            <person name="Wannemuehler M.J."/>
            <person name="Overstreet A.M."/>
            <person name="Ward D.V."/>
            <person name="Phillips G.J."/>
        </authorList>
    </citation>
    <scope>NUCLEOTIDE SEQUENCE [LARGE SCALE GENOMIC DNA]</scope>
    <source>
        <strain evidence="1 2">ASF492</strain>
    </source>
</reference>
<protein>
    <submittedName>
        <fullName evidence="1">Sporulation protein YabP</fullName>
    </submittedName>
</protein>
<name>N2A1H6_9FIRM</name>
<dbReference type="PIRSF" id="PIRSF011576">
    <property type="entry name" value="YabP"/>
    <property type="match status" value="1"/>
</dbReference>
<proteinExistence type="predicted"/>
<keyword evidence="2" id="KW-1185">Reference proteome</keyword>
<dbReference type="STRING" id="1235802.C823_05101"/>